<accession>A0A0M6ZYG7</accession>
<keyword evidence="2" id="KW-1185">Reference proteome</keyword>
<evidence type="ECO:0000313" key="1">
    <source>
        <dbReference type="EMBL" id="CTQ66574.1"/>
    </source>
</evidence>
<dbReference type="EMBL" id="CXWC01000002">
    <property type="protein sequence ID" value="CTQ66574.1"/>
    <property type="molecule type" value="Genomic_DNA"/>
</dbReference>
<protein>
    <submittedName>
        <fullName evidence="1">Uncharacterized protein</fullName>
    </submittedName>
</protein>
<dbReference type="AlphaFoldDB" id="A0A0M6ZYG7"/>
<gene>
    <name evidence="1" type="ORF">LA5096_01150</name>
</gene>
<organism evidence="1 2">
    <name type="scientific">Roseibium album</name>
    <dbReference type="NCBI Taxonomy" id="311410"/>
    <lineage>
        <taxon>Bacteria</taxon>
        <taxon>Pseudomonadati</taxon>
        <taxon>Pseudomonadota</taxon>
        <taxon>Alphaproteobacteria</taxon>
        <taxon>Hyphomicrobiales</taxon>
        <taxon>Stappiaceae</taxon>
        <taxon>Roseibium</taxon>
    </lineage>
</organism>
<proteinExistence type="predicted"/>
<evidence type="ECO:0000313" key="2">
    <source>
        <dbReference type="Proteomes" id="UP000049983"/>
    </source>
</evidence>
<name>A0A0M6ZYG7_9HYPH</name>
<sequence length="62" mass="6797">MGGAGPGSAVGETGFLLEAMEPGHRFWFTVGPSSIRRMWWLLCAAAKKFFVADPHCIKFILV</sequence>
<dbReference type="Proteomes" id="UP000049983">
    <property type="component" value="Unassembled WGS sequence"/>
</dbReference>
<reference evidence="2" key="1">
    <citation type="submission" date="2015-07" db="EMBL/GenBank/DDBJ databases">
        <authorList>
            <person name="Rodrigo-Torres Lidia"/>
            <person name="Arahal R.David."/>
        </authorList>
    </citation>
    <scope>NUCLEOTIDE SEQUENCE [LARGE SCALE GENOMIC DNA]</scope>
    <source>
        <strain evidence="2">CECT 5096</strain>
    </source>
</reference>